<dbReference type="Gene3D" id="3.30.160.60">
    <property type="entry name" value="Classic Zinc Finger"/>
    <property type="match status" value="1"/>
</dbReference>
<comment type="similarity">
    <text evidence="7">Belongs to the transglycosylase MltG family.</text>
</comment>
<gene>
    <name evidence="7 8" type="primary">mltG</name>
    <name evidence="8" type="ORF">OD355_02895</name>
</gene>
<organism evidence="8 9">
    <name type="scientific">Haoranjiania flava</name>
    <dbReference type="NCBI Taxonomy" id="1856322"/>
    <lineage>
        <taxon>Bacteria</taxon>
        <taxon>Pseudomonadati</taxon>
        <taxon>Bacteroidota</taxon>
        <taxon>Chitinophagia</taxon>
        <taxon>Chitinophagales</taxon>
        <taxon>Chitinophagaceae</taxon>
        <taxon>Haoranjiania</taxon>
    </lineage>
</organism>
<dbReference type="NCBIfam" id="TIGR00247">
    <property type="entry name" value="endolytic transglycosylase MltG"/>
    <property type="match status" value="1"/>
</dbReference>
<feature type="site" description="Important for catalytic activity" evidence="7">
    <location>
        <position position="219"/>
    </location>
</feature>
<sequence length="344" mass="39427">MKRSTLVWIIISGVLLFTGYRLNNALNKSITKFDAEARYVFNREEGNAKEEIKKQIREGQLLQNEERFFRIADLLNVWGNVTPGRFEIKKGATGWEIMQTLKNNQQSNQVDFTIKKLQTKEGLSSIIGRRFLTDSATAYKFLTSLDSLAPLGVDTHTVFTLIIPDNFSIHYKSDTRKILEHFKQKSDSFWVADNRLDKVAQSGLTKKQFYILASIVEEESAKDDEKGNIASVYLNRMRRGMRLGADPTVKFALRRFDLRRILNEDLKVQSPYNTYVNSGLPPGPICTPSAATIDAMLPVPATNYLFFVAKDDFSGYHVFTTNYNDHLAFAEKYRKALDEQHIKR</sequence>
<evidence type="ECO:0000256" key="4">
    <source>
        <dbReference type="ARBA" id="ARBA00023136"/>
    </source>
</evidence>
<keyword evidence="3 7" id="KW-1133">Transmembrane helix</keyword>
<keyword evidence="2 7" id="KW-0812">Transmembrane</keyword>
<keyword evidence="9" id="KW-1185">Reference proteome</keyword>
<protein>
    <recommendedName>
        <fullName evidence="7">Endolytic murein transglycosylase</fullName>
        <ecNumber evidence="7">4.2.2.29</ecNumber>
    </recommendedName>
    <alternativeName>
        <fullName evidence="7">Peptidoglycan lytic transglycosylase</fullName>
    </alternativeName>
    <alternativeName>
        <fullName evidence="7">Peptidoglycan polymerization terminase</fullName>
    </alternativeName>
</protein>
<evidence type="ECO:0000256" key="6">
    <source>
        <dbReference type="ARBA" id="ARBA00023316"/>
    </source>
</evidence>
<keyword evidence="5 7" id="KW-0456">Lyase</keyword>
<dbReference type="HAMAP" id="MF_02065">
    <property type="entry name" value="MltG"/>
    <property type="match status" value="1"/>
</dbReference>
<dbReference type="PANTHER" id="PTHR30518">
    <property type="entry name" value="ENDOLYTIC MUREIN TRANSGLYCOSYLASE"/>
    <property type="match status" value="1"/>
</dbReference>
<evidence type="ECO:0000313" key="9">
    <source>
        <dbReference type="Proteomes" id="UP001209317"/>
    </source>
</evidence>
<evidence type="ECO:0000256" key="7">
    <source>
        <dbReference type="HAMAP-Rule" id="MF_02065"/>
    </source>
</evidence>
<accession>A0AAE3ILG4</accession>
<dbReference type="Proteomes" id="UP001209317">
    <property type="component" value="Unassembled WGS sequence"/>
</dbReference>
<evidence type="ECO:0000256" key="3">
    <source>
        <dbReference type="ARBA" id="ARBA00022989"/>
    </source>
</evidence>
<name>A0AAE3ILG4_9BACT</name>
<evidence type="ECO:0000256" key="5">
    <source>
        <dbReference type="ARBA" id="ARBA00023239"/>
    </source>
</evidence>
<dbReference type="GO" id="GO:0005886">
    <property type="term" value="C:plasma membrane"/>
    <property type="evidence" value="ECO:0007669"/>
    <property type="project" value="UniProtKB-UniRule"/>
</dbReference>
<dbReference type="PANTHER" id="PTHR30518:SF2">
    <property type="entry name" value="ENDOLYTIC MUREIN TRANSGLYCOSYLASE"/>
    <property type="match status" value="1"/>
</dbReference>
<proteinExistence type="inferred from homology"/>
<dbReference type="Pfam" id="PF02618">
    <property type="entry name" value="YceG"/>
    <property type="match status" value="1"/>
</dbReference>
<reference evidence="8" key="1">
    <citation type="submission" date="2022-10" db="EMBL/GenBank/DDBJ databases">
        <authorList>
            <person name="Kim H.S."/>
            <person name="Kim J.-S."/>
            <person name="Suh M.K."/>
            <person name="Eom M.K."/>
            <person name="Lee J.-S."/>
        </authorList>
    </citation>
    <scope>NUCLEOTIDE SEQUENCE</scope>
    <source>
        <strain evidence="8">LIP-5</strain>
    </source>
</reference>
<dbReference type="RefSeq" id="WP_263036943.1">
    <property type="nucleotide sequence ID" value="NZ_JAOTPL010000002.1"/>
</dbReference>
<dbReference type="EMBL" id="JAOTPL010000002">
    <property type="protein sequence ID" value="MCU7693458.1"/>
    <property type="molecule type" value="Genomic_DNA"/>
</dbReference>
<dbReference type="GO" id="GO:0009252">
    <property type="term" value="P:peptidoglycan biosynthetic process"/>
    <property type="evidence" value="ECO:0007669"/>
    <property type="project" value="UniProtKB-UniRule"/>
</dbReference>
<keyword evidence="4 7" id="KW-0472">Membrane</keyword>
<keyword evidence="6 7" id="KW-0961">Cell wall biogenesis/degradation</keyword>
<dbReference type="AlphaFoldDB" id="A0AAE3ILG4"/>
<dbReference type="EC" id="4.2.2.29" evidence="7"/>
<dbReference type="InterPro" id="IPR003770">
    <property type="entry name" value="MLTG-like"/>
</dbReference>
<comment type="catalytic activity">
    <reaction evidence="7">
        <text>a peptidoglycan chain = a peptidoglycan chain with N-acetyl-1,6-anhydromuramyl-[peptide] at the reducing end + a peptidoglycan chain with N-acetylglucosamine at the non-reducing end.</text>
        <dbReference type="EC" id="4.2.2.29"/>
    </reaction>
</comment>
<comment type="function">
    <text evidence="7">Functions as a peptidoglycan terminase that cleaves nascent peptidoglycan strands endolytically to terminate their elongation.</text>
</comment>
<dbReference type="GO" id="GO:0071555">
    <property type="term" value="P:cell wall organization"/>
    <property type="evidence" value="ECO:0007669"/>
    <property type="project" value="UniProtKB-KW"/>
</dbReference>
<dbReference type="GO" id="GO:0008932">
    <property type="term" value="F:lytic endotransglycosylase activity"/>
    <property type="evidence" value="ECO:0007669"/>
    <property type="project" value="UniProtKB-UniRule"/>
</dbReference>
<evidence type="ECO:0000313" key="8">
    <source>
        <dbReference type="EMBL" id="MCU7693458.1"/>
    </source>
</evidence>
<comment type="caution">
    <text evidence="8">The sequence shown here is derived from an EMBL/GenBank/DDBJ whole genome shotgun (WGS) entry which is preliminary data.</text>
</comment>
<keyword evidence="1 7" id="KW-1003">Cell membrane</keyword>
<evidence type="ECO:0000256" key="2">
    <source>
        <dbReference type="ARBA" id="ARBA00022692"/>
    </source>
</evidence>
<evidence type="ECO:0000256" key="1">
    <source>
        <dbReference type="ARBA" id="ARBA00022475"/>
    </source>
</evidence>